<dbReference type="OrthoDB" id="3910980at2759"/>
<protein>
    <submittedName>
        <fullName evidence="2">Uncharacterized protein</fullName>
    </submittedName>
</protein>
<keyword evidence="3" id="KW-1185">Reference proteome</keyword>
<evidence type="ECO:0000313" key="3">
    <source>
        <dbReference type="Proteomes" id="UP000799436"/>
    </source>
</evidence>
<sequence>MTRSLPWTLPQYAESIDPIACSAASPTASRTRRPIQPREDGRRQYTMACRPQPGDPSVRHLAFAAPDPQPRDPGNDRLAPLRASPSSSDRFSTRQYGGGKPDPQPRDPGNGRLSGRSRGIQTGSGPQLRDAGF</sequence>
<feature type="region of interest" description="Disordered" evidence="1">
    <location>
        <begin position="1"/>
        <end position="133"/>
    </location>
</feature>
<dbReference type="AlphaFoldDB" id="A0A6G1LCC9"/>
<evidence type="ECO:0000256" key="1">
    <source>
        <dbReference type="SAM" id="MobiDB-lite"/>
    </source>
</evidence>
<proteinExistence type="predicted"/>
<reference evidence="2" key="1">
    <citation type="journal article" date="2020" name="Stud. Mycol.">
        <title>101 Dothideomycetes genomes: a test case for predicting lifestyles and emergence of pathogens.</title>
        <authorList>
            <person name="Haridas S."/>
            <person name="Albert R."/>
            <person name="Binder M."/>
            <person name="Bloem J."/>
            <person name="Labutti K."/>
            <person name="Salamov A."/>
            <person name="Andreopoulos B."/>
            <person name="Baker S."/>
            <person name="Barry K."/>
            <person name="Bills G."/>
            <person name="Bluhm B."/>
            <person name="Cannon C."/>
            <person name="Castanera R."/>
            <person name="Culley D."/>
            <person name="Daum C."/>
            <person name="Ezra D."/>
            <person name="Gonzalez J."/>
            <person name="Henrissat B."/>
            <person name="Kuo A."/>
            <person name="Liang C."/>
            <person name="Lipzen A."/>
            <person name="Lutzoni F."/>
            <person name="Magnuson J."/>
            <person name="Mondo S."/>
            <person name="Nolan M."/>
            <person name="Ohm R."/>
            <person name="Pangilinan J."/>
            <person name="Park H.-J."/>
            <person name="Ramirez L."/>
            <person name="Alfaro M."/>
            <person name="Sun H."/>
            <person name="Tritt A."/>
            <person name="Yoshinaga Y."/>
            <person name="Zwiers L.-H."/>
            <person name="Turgeon B."/>
            <person name="Goodwin S."/>
            <person name="Spatafora J."/>
            <person name="Crous P."/>
            <person name="Grigoriev I."/>
        </authorList>
    </citation>
    <scope>NUCLEOTIDE SEQUENCE</scope>
    <source>
        <strain evidence="2">CBS 116005</strain>
    </source>
</reference>
<accession>A0A6G1LCC9</accession>
<dbReference type="EMBL" id="ML995830">
    <property type="protein sequence ID" value="KAF2769874.1"/>
    <property type="molecule type" value="Genomic_DNA"/>
</dbReference>
<evidence type="ECO:0000313" key="2">
    <source>
        <dbReference type="EMBL" id="KAF2769874.1"/>
    </source>
</evidence>
<organism evidence="2 3">
    <name type="scientific">Teratosphaeria nubilosa</name>
    <dbReference type="NCBI Taxonomy" id="161662"/>
    <lineage>
        <taxon>Eukaryota</taxon>
        <taxon>Fungi</taxon>
        <taxon>Dikarya</taxon>
        <taxon>Ascomycota</taxon>
        <taxon>Pezizomycotina</taxon>
        <taxon>Dothideomycetes</taxon>
        <taxon>Dothideomycetidae</taxon>
        <taxon>Mycosphaerellales</taxon>
        <taxon>Teratosphaeriaceae</taxon>
        <taxon>Teratosphaeria</taxon>
    </lineage>
</organism>
<dbReference type="Proteomes" id="UP000799436">
    <property type="component" value="Unassembled WGS sequence"/>
</dbReference>
<gene>
    <name evidence="2" type="ORF">EJ03DRAFT_327016</name>
</gene>
<name>A0A6G1LCC9_9PEZI</name>
<feature type="compositionally biased region" description="Polar residues" evidence="1">
    <location>
        <begin position="84"/>
        <end position="95"/>
    </location>
</feature>